<sequence length="151" mass="16082">MYQAMSKSSVGLSLFFLVSVTIAAGIGYYLGQPKTIQSVKVVDQPAPSKPFRVSPLVRSQNATIQGTIIDSDSSSISVRDNKGQTDKLPLSSSWTVSSLNEVPKAASKSAAAKKITTNQEAIIVMDLIDGEYKVTAISYIPKALGESLSVR</sequence>
<name>A0A1F5KJ78_9BACT</name>
<gene>
    <name evidence="1" type="ORF">A3D25_03180</name>
</gene>
<evidence type="ECO:0000313" key="1">
    <source>
        <dbReference type="EMBL" id="OGE40899.1"/>
    </source>
</evidence>
<evidence type="ECO:0000313" key="2">
    <source>
        <dbReference type="Proteomes" id="UP000177328"/>
    </source>
</evidence>
<dbReference type="EMBL" id="MFDD01000004">
    <property type="protein sequence ID" value="OGE40899.1"/>
    <property type="molecule type" value="Genomic_DNA"/>
</dbReference>
<dbReference type="Proteomes" id="UP000177328">
    <property type="component" value="Unassembled WGS sequence"/>
</dbReference>
<organism evidence="1 2">
    <name type="scientific">Candidatus Daviesbacteria bacterium RIFCSPHIGHO2_02_FULL_43_12</name>
    <dbReference type="NCBI Taxonomy" id="1797776"/>
    <lineage>
        <taxon>Bacteria</taxon>
        <taxon>Candidatus Daviesiibacteriota</taxon>
    </lineage>
</organism>
<accession>A0A1F5KJ78</accession>
<comment type="caution">
    <text evidence="1">The sequence shown here is derived from an EMBL/GenBank/DDBJ whole genome shotgun (WGS) entry which is preliminary data.</text>
</comment>
<proteinExistence type="predicted"/>
<reference evidence="1 2" key="1">
    <citation type="journal article" date="2016" name="Nat. Commun.">
        <title>Thousands of microbial genomes shed light on interconnected biogeochemical processes in an aquifer system.</title>
        <authorList>
            <person name="Anantharaman K."/>
            <person name="Brown C.T."/>
            <person name="Hug L.A."/>
            <person name="Sharon I."/>
            <person name="Castelle C.J."/>
            <person name="Probst A.J."/>
            <person name="Thomas B.C."/>
            <person name="Singh A."/>
            <person name="Wilkins M.J."/>
            <person name="Karaoz U."/>
            <person name="Brodie E.L."/>
            <person name="Williams K.H."/>
            <person name="Hubbard S.S."/>
            <person name="Banfield J.F."/>
        </authorList>
    </citation>
    <scope>NUCLEOTIDE SEQUENCE [LARGE SCALE GENOMIC DNA]</scope>
</reference>
<dbReference type="AlphaFoldDB" id="A0A1F5KJ78"/>
<protein>
    <submittedName>
        <fullName evidence="1">Uncharacterized protein</fullName>
    </submittedName>
</protein>